<evidence type="ECO:0000256" key="1">
    <source>
        <dbReference type="SAM" id="MobiDB-lite"/>
    </source>
</evidence>
<sequence>MQPTLSAVSSCTAPPSPRSRRSTLPPSSRLSRSRSRSTSGSIGGMAGVGAGSKSSGTPRGGGSSPQRSRPLPARTPGGPRAARRALGPARRRRSRLAAPPEPEGPLRAQAAPGSTPCRSWG</sequence>
<feature type="compositionally biased region" description="Gly residues" evidence="1">
    <location>
        <begin position="41"/>
        <end position="50"/>
    </location>
</feature>
<evidence type="ECO:0000313" key="3">
    <source>
        <dbReference type="Proteomes" id="UP000694425"/>
    </source>
</evidence>
<feature type="region of interest" description="Disordered" evidence="1">
    <location>
        <begin position="1"/>
        <end position="121"/>
    </location>
</feature>
<accession>A0A8C7AFJ7</accession>
<reference evidence="2" key="1">
    <citation type="submission" date="2025-08" db="UniProtKB">
        <authorList>
            <consortium name="Ensembl"/>
        </authorList>
    </citation>
    <scope>IDENTIFICATION</scope>
</reference>
<keyword evidence="3" id="KW-1185">Reference proteome</keyword>
<dbReference type="AlphaFoldDB" id="A0A8C7AFJ7"/>
<dbReference type="Ensembl" id="ENSNVIT00000007370.1">
    <property type="protein sequence ID" value="ENSNVIP00000006269.1"/>
    <property type="gene ID" value="ENSNVIG00000005006.1"/>
</dbReference>
<name>A0A8C7AFJ7_NEOVI</name>
<proteinExistence type="predicted"/>
<protein>
    <submittedName>
        <fullName evidence="2">Uncharacterized protein</fullName>
    </submittedName>
</protein>
<feature type="compositionally biased region" description="Low complexity" evidence="1">
    <location>
        <begin position="64"/>
        <end position="88"/>
    </location>
</feature>
<reference evidence="2" key="2">
    <citation type="submission" date="2025-09" db="UniProtKB">
        <authorList>
            <consortium name="Ensembl"/>
        </authorList>
    </citation>
    <scope>IDENTIFICATION</scope>
</reference>
<organism evidence="2 3">
    <name type="scientific">Neovison vison</name>
    <name type="common">American mink</name>
    <name type="synonym">Mustela vison</name>
    <dbReference type="NCBI Taxonomy" id="452646"/>
    <lineage>
        <taxon>Eukaryota</taxon>
        <taxon>Metazoa</taxon>
        <taxon>Chordata</taxon>
        <taxon>Craniata</taxon>
        <taxon>Vertebrata</taxon>
        <taxon>Euteleostomi</taxon>
        <taxon>Mammalia</taxon>
        <taxon>Eutheria</taxon>
        <taxon>Laurasiatheria</taxon>
        <taxon>Carnivora</taxon>
        <taxon>Caniformia</taxon>
        <taxon>Musteloidea</taxon>
        <taxon>Mustelidae</taxon>
        <taxon>Mustelinae</taxon>
        <taxon>Neogale</taxon>
    </lineage>
</organism>
<feature type="compositionally biased region" description="Polar residues" evidence="1">
    <location>
        <begin position="1"/>
        <end position="13"/>
    </location>
</feature>
<dbReference type="Proteomes" id="UP000694425">
    <property type="component" value="Unplaced"/>
</dbReference>
<evidence type="ECO:0000313" key="2">
    <source>
        <dbReference type="Ensembl" id="ENSNVIP00000006269.1"/>
    </source>
</evidence>
<feature type="compositionally biased region" description="Low complexity" evidence="1">
    <location>
        <begin position="22"/>
        <end position="40"/>
    </location>
</feature>